<feature type="compositionally biased region" description="Basic and acidic residues" evidence="1">
    <location>
        <begin position="133"/>
        <end position="142"/>
    </location>
</feature>
<evidence type="ECO:0000313" key="3">
    <source>
        <dbReference type="Proteomes" id="UP001516400"/>
    </source>
</evidence>
<keyword evidence="3" id="KW-1185">Reference proteome</keyword>
<reference evidence="2 3" key="1">
    <citation type="journal article" date="2021" name="BMC Biol.">
        <title>Horizontally acquired antibacterial genes associated with adaptive radiation of ladybird beetles.</title>
        <authorList>
            <person name="Li H.S."/>
            <person name="Tang X.F."/>
            <person name="Huang Y.H."/>
            <person name="Xu Z.Y."/>
            <person name="Chen M.L."/>
            <person name="Du X.Y."/>
            <person name="Qiu B.Y."/>
            <person name="Chen P.T."/>
            <person name="Zhang W."/>
            <person name="Slipinski A."/>
            <person name="Escalona H.E."/>
            <person name="Waterhouse R.M."/>
            <person name="Zwick A."/>
            <person name="Pang H."/>
        </authorList>
    </citation>
    <scope>NUCLEOTIDE SEQUENCE [LARGE SCALE GENOMIC DNA]</scope>
    <source>
        <strain evidence="2">SYSU2018</strain>
    </source>
</reference>
<dbReference type="AlphaFoldDB" id="A0ABD2PGQ3"/>
<sequence length="152" mass="17940">MDDDELTKLAVAQLIAEGEKFVKRRELTYTFDEPTRTRPNLRYFKNTLGNCLSSNNRIEKARKFEAQKRLWLLRRDQNRKEISKQIEKPINKTIRKSEILKKETSDECQSSFYHSRQSPERSSDSGFHSPRRKFSDSEKNCSKTESSSSTRK</sequence>
<organism evidence="2 3">
    <name type="scientific">Cryptolaemus montrouzieri</name>
    <dbReference type="NCBI Taxonomy" id="559131"/>
    <lineage>
        <taxon>Eukaryota</taxon>
        <taxon>Metazoa</taxon>
        <taxon>Ecdysozoa</taxon>
        <taxon>Arthropoda</taxon>
        <taxon>Hexapoda</taxon>
        <taxon>Insecta</taxon>
        <taxon>Pterygota</taxon>
        <taxon>Neoptera</taxon>
        <taxon>Endopterygota</taxon>
        <taxon>Coleoptera</taxon>
        <taxon>Polyphaga</taxon>
        <taxon>Cucujiformia</taxon>
        <taxon>Coccinelloidea</taxon>
        <taxon>Coccinellidae</taxon>
        <taxon>Scymninae</taxon>
        <taxon>Scymnini</taxon>
        <taxon>Cryptolaemus</taxon>
    </lineage>
</organism>
<comment type="caution">
    <text evidence="2">The sequence shown here is derived from an EMBL/GenBank/DDBJ whole genome shotgun (WGS) entry which is preliminary data.</text>
</comment>
<proteinExistence type="predicted"/>
<feature type="compositionally biased region" description="Polar residues" evidence="1">
    <location>
        <begin position="143"/>
        <end position="152"/>
    </location>
</feature>
<feature type="compositionally biased region" description="Polar residues" evidence="1">
    <location>
        <begin position="107"/>
        <end position="116"/>
    </location>
</feature>
<dbReference type="Proteomes" id="UP001516400">
    <property type="component" value="Unassembled WGS sequence"/>
</dbReference>
<name>A0ABD2PGQ3_9CUCU</name>
<evidence type="ECO:0000256" key="1">
    <source>
        <dbReference type="SAM" id="MobiDB-lite"/>
    </source>
</evidence>
<gene>
    <name evidence="2" type="ORF">HHI36_023301</name>
</gene>
<accession>A0ABD2PGQ3</accession>
<evidence type="ECO:0000313" key="2">
    <source>
        <dbReference type="EMBL" id="KAL3289916.1"/>
    </source>
</evidence>
<dbReference type="EMBL" id="JABFTP020000186">
    <property type="protein sequence ID" value="KAL3289916.1"/>
    <property type="molecule type" value="Genomic_DNA"/>
</dbReference>
<protein>
    <submittedName>
        <fullName evidence="2">Uncharacterized protein</fullName>
    </submittedName>
</protein>
<feature type="compositionally biased region" description="Basic and acidic residues" evidence="1">
    <location>
        <begin position="82"/>
        <end position="105"/>
    </location>
</feature>
<feature type="region of interest" description="Disordered" evidence="1">
    <location>
        <begin position="82"/>
        <end position="152"/>
    </location>
</feature>